<organism evidence="1 2">
    <name type="scientific">Lacimonas salitolerans</name>
    <dbReference type="NCBI Taxonomy" id="1323750"/>
    <lineage>
        <taxon>Bacteria</taxon>
        <taxon>Pseudomonadati</taxon>
        <taxon>Pseudomonadota</taxon>
        <taxon>Alphaproteobacteria</taxon>
        <taxon>Rhodobacterales</taxon>
        <taxon>Paracoccaceae</taxon>
        <taxon>Lacimonas</taxon>
    </lineage>
</organism>
<accession>A0ABW4EDE8</accession>
<reference evidence="2" key="1">
    <citation type="journal article" date="2019" name="Int. J. Syst. Evol. Microbiol.">
        <title>The Global Catalogue of Microorganisms (GCM) 10K type strain sequencing project: providing services to taxonomists for standard genome sequencing and annotation.</title>
        <authorList>
            <consortium name="The Broad Institute Genomics Platform"/>
            <consortium name="The Broad Institute Genome Sequencing Center for Infectious Disease"/>
            <person name="Wu L."/>
            <person name="Ma J."/>
        </authorList>
    </citation>
    <scope>NUCLEOTIDE SEQUENCE [LARGE SCALE GENOMIC DNA]</scope>
    <source>
        <strain evidence="2">CGMCC 1.12477</strain>
    </source>
</reference>
<comment type="caution">
    <text evidence="1">The sequence shown here is derived from an EMBL/GenBank/DDBJ whole genome shotgun (WGS) entry which is preliminary data.</text>
</comment>
<keyword evidence="2" id="KW-1185">Reference proteome</keyword>
<evidence type="ECO:0000313" key="1">
    <source>
        <dbReference type="EMBL" id="MFD1509370.1"/>
    </source>
</evidence>
<protein>
    <submittedName>
        <fullName evidence="1">Uncharacterized protein</fullName>
    </submittedName>
</protein>
<dbReference type="EMBL" id="JBHUDD010000050">
    <property type="protein sequence ID" value="MFD1509370.1"/>
    <property type="molecule type" value="Genomic_DNA"/>
</dbReference>
<proteinExistence type="predicted"/>
<name>A0ABW4EDE8_9RHOB</name>
<gene>
    <name evidence="1" type="ORF">ACFTOW_08150</name>
</gene>
<evidence type="ECO:0000313" key="2">
    <source>
        <dbReference type="Proteomes" id="UP001597186"/>
    </source>
</evidence>
<dbReference type="Proteomes" id="UP001597186">
    <property type="component" value="Unassembled WGS sequence"/>
</dbReference>
<dbReference type="RefSeq" id="WP_379914569.1">
    <property type="nucleotide sequence ID" value="NZ_JBHUDD010000050.1"/>
</dbReference>
<sequence>MLQQNNQPQDRGGEAWILFRPGLVLPPPPLPEPICDCHSVGDRVIRRVVEDRVLPELLARFRQRGQG</sequence>